<dbReference type="PANTHER" id="PTHR48302">
    <property type="entry name" value="ULP1 PROTEASE FAMILY, C-TERMINAL CATALYTIC DOMAIN CONTAINING PROTEIN"/>
    <property type="match status" value="1"/>
</dbReference>
<dbReference type="PaxDb" id="4113-PGSC0003DMT400014180"/>
<reference evidence="3" key="1">
    <citation type="journal article" date="2011" name="Nature">
        <title>Genome sequence and analysis of the tuber crop potato.</title>
        <authorList>
            <consortium name="The Potato Genome Sequencing Consortium"/>
        </authorList>
    </citation>
    <scope>NUCLEOTIDE SEQUENCE [LARGE SCALE GENOMIC DNA]</scope>
    <source>
        <strain evidence="3">cv. DM1-3 516 R44</strain>
    </source>
</reference>
<name>M1A3T8_SOLTU</name>
<feature type="region of interest" description="Disordered" evidence="1">
    <location>
        <begin position="104"/>
        <end position="127"/>
    </location>
</feature>
<keyword evidence="3" id="KW-1185">Reference proteome</keyword>
<sequence length="170" mass="19101">MPYALNVWVYECASVVDDEIAVKKGDYIPRIRNWRVVGVKPKFEMFMSNIFTENSCTNIQPTYEELTVLDLPDNMGVSHSEHSTSTDKPTQAISEDIPAFECFSSKPPDQIDQRGKEDVSEPPFTRDALVEGSVSKEVIAKTGYVSENHDPTRPKSQFTAPAKEDLINVE</sequence>
<protein>
    <submittedName>
        <fullName evidence="2">Ulp1 protease family, C-terminal catalytic domain containing protein</fullName>
    </submittedName>
</protein>
<dbReference type="AlphaFoldDB" id="M1A3T8"/>
<dbReference type="Gramene" id="PGSC0003DMT400014180">
    <property type="protein sequence ID" value="PGSC0003DMT400014180"/>
    <property type="gene ID" value="PGSC0003DMG400005561"/>
</dbReference>
<feature type="region of interest" description="Disordered" evidence="1">
    <location>
        <begin position="142"/>
        <end position="170"/>
    </location>
</feature>
<feature type="compositionally biased region" description="Basic and acidic residues" evidence="1">
    <location>
        <begin position="109"/>
        <end position="119"/>
    </location>
</feature>
<accession>M1A3T8</accession>
<organism evidence="2 3">
    <name type="scientific">Solanum tuberosum</name>
    <name type="common">Potato</name>
    <dbReference type="NCBI Taxonomy" id="4113"/>
    <lineage>
        <taxon>Eukaryota</taxon>
        <taxon>Viridiplantae</taxon>
        <taxon>Streptophyta</taxon>
        <taxon>Embryophyta</taxon>
        <taxon>Tracheophyta</taxon>
        <taxon>Spermatophyta</taxon>
        <taxon>Magnoliopsida</taxon>
        <taxon>eudicotyledons</taxon>
        <taxon>Gunneridae</taxon>
        <taxon>Pentapetalae</taxon>
        <taxon>asterids</taxon>
        <taxon>lamiids</taxon>
        <taxon>Solanales</taxon>
        <taxon>Solanaceae</taxon>
        <taxon>Solanoideae</taxon>
        <taxon>Solaneae</taxon>
        <taxon>Solanum</taxon>
    </lineage>
</organism>
<dbReference type="EnsemblPlants" id="PGSC0003DMT400014180">
    <property type="protein sequence ID" value="PGSC0003DMT400014180"/>
    <property type="gene ID" value="PGSC0003DMG400005561"/>
</dbReference>
<dbReference type="HOGENOM" id="CLU_1573415_0_0_1"/>
<dbReference type="PANTHER" id="PTHR48302:SF2">
    <property type="entry name" value="DUF1985 DOMAIN-CONTAINING PROTEIN"/>
    <property type="match status" value="1"/>
</dbReference>
<dbReference type="InParanoid" id="M1A3T8"/>
<evidence type="ECO:0000313" key="2">
    <source>
        <dbReference type="EnsemblPlants" id="PGSC0003DMT400014180"/>
    </source>
</evidence>
<dbReference type="Proteomes" id="UP000011115">
    <property type="component" value="Unassembled WGS sequence"/>
</dbReference>
<evidence type="ECO:0000313" key="3">
    <source>
        <dbReference type="Proteomes" id="UP000011115"/>
    </source>
</evidence>
<evidence type="ECO:0000256" key="1">
    <source>
        <dbReference type="SAM" id="MobiDB-lite"/>
    </source>
</evidence>
<proteinExistence type="predicted"/>
<reference evidence="2" key="2">
    <citation type="submission" date="2015-06" db="UniProtKB">
        <authorList>
            <consortium name="EnsemblPlants"/>
        </authorList>
    </citation>
    <scope>IDENTIFICATION</scope>
    <source>
        <strain evidence="2">DM1-3 516 R44</strain>
    </source>
</reference>